<sequence>MNPKPKAPVVITDIVGLVQSQNSRAQVTHLFIEEAVGGAHDYSLTIVAPKINMAGMLLTGNGFRILNLESERVGENVVAVALVTVWDLK</sequence>
<comment type="caution">
    <text evidence="1">The sequence shown here is derived from an EMBL/GenBank/DDBJ whole genome shotgun (WGS) entry which is preliminary data.</text>
</comment>
<protein>
    <submittedName>
        <fullName evidence="1">Uncharacterized protein</fullName>
    </submittedName>
</protein>
<gene>
    <name evidence="1" type="ORF">HMF3257_20690</name>
</gene>
<dbReference type="RefSeq" id="WP_111344993.1">
    <property type="nucleotide sequence ID" value="NZ_QLII01000001.1"/>
</dbReference>
<organism evidence="1 2">
    <name type="scientific">Spirosoma telluris</name>
    <dbReference type="NCBI Taxonomy" id="2183553"/>
    <lineage>
        <taxon>Bacteria</taxon>
        <taxon>Pseudomonadati</taxon>
        <taxon>Bacteroidota</taxon>
        <taxon>Cytophagia</taxon>
        <taxon>Cytophagales</taxon>
        <taxon>Cytophagaceae</taxon>
        <taxon>Spirosoma</taxon>
    </lineage>
</organism>
<name>A0A327NKS9_9BACT</name>
<evidence type="ECO:0000313" key="1">
    <source>
        <dbReference type="EMBL" id="RAI75981.1"/>
    </source>
</evidence>
<keyword evidence="2" id="KW-1185">Reference proteome</keyword>
<dbReference type="AlphaFoldDB" id="A0A327NKS9"/>
<dbReference type="Proteomes" id="UP000249016">
    <property type="component" value="Unassembled WGS sequence"/>
</dbReference>
<accession>A0A327NKS9</accession>
<proteinExistence type="predicted"/>
<reference evidence="1 2" key="1">
    <citation type="submission" date="2018-06" db="EMBL/GenBank/DDBJ databases">
        <title>Spirosoma sp. HMF3257 Genome sequencing and assembly.</title>
        <authorList>
            <person name="Kang H."/>
            <person name="Cha I."/>
            <person name="Kim H."/>
            <person name="Kang J."/>
            <person name="Joh K."/>
        </authorList>
    </citation>
    <scope>NUCLEOTIDE SEQUENCE [LARGE SCALE GENOMIC DNA]</scope>
    <source>
        <strain evidence="1 2">HMF3257</strain>
    </source>
</reference>
<dbReference type="EMBL" id="QLII01000001">
    <property type="protein sequence ID" value="RAI75981.1"/>
    <property type="molecule type" value="Genomic_DNA"/>
</dbReference>
<evidence type="ECO:0000313" key="2">
    <source>
        <dbReference type="Proteomes" id="UP000249016"/>
    </source>
</evidence>